<organism evidence="1 2">
    <name type="scientific">Lophiotrema nucula</name>
    <dbReference type="NCBI Taxonomy" id="690887"/>
    <lineage>
        <taxon>Eukaryota</taxon>
        <taxon>Fungi</taxon>
        <taxon>Dikarya</taxon>
        <taxon>Ascomycota</taxon>
        <taxon>Pezizomycotina</taxon>
        <taxon>Dothideomycetes</taxon>
        <taxon>Pleosporomycetidae</taxon>
        <taxon>Pleosporales</taxon>
        <taxon>Lophiotremataceae</taxon>
        <taxon>Lophiotrema</taxon>
    </lineage>
</organism>
<reference evidence="1" key="1">
    <citation type="journal article" date="2020" name="Stud. Mycol.">
        <title>101 Dothideomycetes genomes: a test case for predicting lifestyles and emergence of pathogens.</title>
        <authorList>
            <person name="Haridas S."/>
            <person name="Albert R."/>
            <person name="Binder M."/>
            <person name="Bloem J."/>
            <person name="Labutti K."/>
            <person name="Salamov A."/>
            <person name="Andreopoulos B."/>
            <person name="Baker S."/>
            <person name="Barry K."/>
            <person name="Bills G."/>
            <person name="Bluhm B."/>
            <person name="Cannon C."/>
            <person name="Castanera R."/>
            <person name="Culley D."/>
            <person name="Daum C."/>
            <person name="Ezra D."/>
            <person name="Gonzalez J."/>
            <person name="Henrissat B."/>
            <person name="Kuo A."/>
            <person name="Liang C."/>
            <person name="Lipzen A."/>
            <person name="Lutzoni F."/>
            <person name="Magnuson J."/>
            <person name="Mondo S."/>
            <person name="Nolan M."/>
            <person name="Ohm R."/>
            <person name="Pangilinan J."/>
            <person name="Park H.-J."/>
            <person name="Ramirez L."/>
            <person name="Alfaro M."/>
            <person name="Sun H."/>
            <person name="Tritt A."/>
            <person name="Yoshinaga Y."/>
            <person name="Zwiers L.-H."/>
            <person name="Turgeon B."/>
            <person name="Goodwin S."/>
            <person name="Spatafora J."/>
            <person name="Crous P."/>
            <person name="Grigoriev I."/>
        </authorList>
    </citation>
    <scope>NUCLEOTIDE SEQUENCE</scope>
    <source>
        <strain evidence="1">CBS 627.86</strain>
    </source>
</reference>
<accession>A0A6A5ZCW9</accession>
<proteinExistence type="predicted"/>
<dbReference type="EMBL" id="ML977319">
    <property type="protein sequence ID" value="KAF2117359.1"/>
    <property type="molecule type" value="Genomic_DNA"/>
</dbReference>
<gene>
    <name evidence="1" type="ORF">BDV96DRAFT_571953</name>
</gene>
<dbReference type="AlphaFoldDB" id="A0A6A5ZCW9"/>
<keyword evidence="2" id="KW-1185">Reference proteome</keyword>
<sequence length="297" mass="34323">MNSSTNSARLKGLLQLKANTERSIKDIIKQTEKLMSDGTALTTKLNRIDEECEQYFDTSCKELAVAVFTKFPVELRAMIYYCLHDPLEDIHVRRREIRGEKEPRHYGYHLWPEVVGEAFAMEAAEDFCRRTRFIIDDADDVEKALELDVFNNGKPASEFVRHIQVDVRTHHFGTKTRKLKPVSVYDNTANNLQSILNVKNVSECRLNIRILTDGFMSPWSIEVLKTLACIRPLVRQMQERGMRVKIELAYYASKSSEPREDLTEDFELDDEGWRKLLATRRKLAKQSSLVVPVLPVS</sequence>
<evidence type="ECO:0000313" key="1">
    <source>
        <dbReference type="EMBL" id="KAF2117359.1"/>
    </source>
</evidence>
<name>A0A6A5ZCW9_9PLEO</name>
<evidence type="ECO:0000313" key="2">
    <source>
        <dbReference type="Proteomes" id="UP000799770"/>
    </source>
</evidence>
<dbReference type="Proteomes" id="UP000799770">
    <property type="component" value="Unassembled WGS sequence"/>
</dbReference>
<protein>
    <submittedName>
        <fullName evidence="1">Uncharacterized protein</fullName>
    </submittedName>
</protein>
<dbReference type="OrthoDB" id="3787196at2759"/>